<feature type="transmembrane region" description="Helical" evidence="6">
    <location>
        <begin position="307"/>
        <end position="328"/>
    </location>
</feature>
<accession>A0A2Z4Y1N4</accession>
<evidence type="ECO:0000256" key="5">
    <source>
        <dbReference type="ARBA" id="ARBA00023136"/>
    </source>
</evidence>
<dbReference type="SUPFAM" id="SSF103473">
    <property type="entry name" value="MFS general substrate transporter"/>
    <property type="match status" value="1"/>
</dbReference>
<sequence length="408" mass="44753">MNIKIKTLIYTLAFLSILTANIYLPAIPVLQHVFITTKSSMGLTISFYMLGLAIGIPIYGTLSDYIKTSKVLAVGLTLYIVANLIAVFSPNISTFLVARLIQGISAASALCLWQVLAFSYFERQASHIISSGYILIGSMPALAPIFGGIILTFSAWYGVFIFLIIIATVLLLITIQLPDAPTNDHRKDLKKSQQHIVITILQQFKYLFCDLKFMVLALTSASMYISVYVYLSQVPFLLTKLHFTVNEFSLFFVPISVAFILGGIISKKLLKINISFKTIFTLSVSLFVIATTIVLSTKAIGITISGWLLAIPFFIFTIGSGIGVPNIVSKALSLHPHRRGSAASLIGLLQNLAAFIFSGLGAYMTQYGYNGLVISYFLLAGLPLFLFIVFITITKNSPTANNTYQSRL</sequence>
<evidence type="ECO:0000313" key="10">
    <source>
        <dbReference type="Proteomes" id="UP000251120"/>
    </source>
</evidence>
<gene>
    <name evidence="8" type="ORF">CDH04_09435</name>
    <name evidence="9" type="ORF">FZC43_09445</name>
</gene>
<reference evidence="9 11" key="2">
    <citation type="submission" date="2019-08" db="EMBL/GenBank/DDBJ databases">
        <title>Complete genome sequences of Francisella adeliensis (FSC1325 and FSC1326).</title>
        <authorList>
            <person name="Ohrman C."/>
            <person name="Uneklint I."/>
            <person name="Vallesi A."/>
            <person name="Karlsson L."/>
            <person name="Sjodin A."/>
        </authorList>
    </citation>
    <scope>NUCLEOTIDE SEQUENCE [LARGE SCALE GENOMIC DNA]</scope>
    <source>
        <strain evidence="9 11">FSC1325</strain>
    </source>
</reference>
<dbReference type="InterPro" id="IPR020846">
    <property type="entry name" value="MFS_dom"/>
</dbReference>
<evidence type="ECO:0000256" key="3">
    <source>
        <dbReference type="ARBA" id="ARBA00022692"/>
    </source>
</evidence>
<feature type="transmembrane region" description="Helical" evidence="6">
    <location>
        <begin position="157"/>
        <end position="177"/>
    </location>
</feature>
<dbReference type="GO" id="GO:0022857">
    <property type="term" value="F:transmembrane transporter activity"/>
    <property type="evidence" value="ECO:0007669"/>
    <property type="project" value="InterPro"/>
</dbReference>
<dbReference type="PANTHER" id="PTHR23502:SF132">
    <property type="entry name" value="POLYAMINE TRANSPORTER 2-RELATED"/>
    <property type="match status" value="1"/>
</dbReference>
<evidence type="ECO:0000313" key="8">
    <source>
        <dbReference type="EMBL" id="AXA34603.1"/>
    </source>
</evidence>
<dbReference type="AlphaFoldDB" id="A0A2Z4Y1N4"/>
<dbReference type="Gene3D" id="1.20.1720.10">
    <property type="entry name" value="Multidrug resistance protein D"/>
    <property type="match status" value="1"/>
</dbReference>
<dbReference type="EMBL" id="CP021781">
    <property type="protein sequence ID" value="AXA34603.1"/>
    <property type="molecule type" value="Genomic_DNA"/>
</dbReference>
<feature type="transmembrane region" description="Helical" evidence="6">
    <location>
        <begin position="71"/>
        <end position="88"/>
    </location>
</feature>
<dbReference type="Proteomes" id="UP000681131">
    <property type="component" value="Chromosome"/>
</dbReference>
<dbReference type="RefSeq" id="WP_112870778.1">
    <property type="nucleotide sequence ID" value="NZ_CP021781.1"/>
</dbReference>
<evidence type="ECO:0000256" key="2">
    <source>
        <dbReference type="ARBA" id="ARBA00022448"/>
    </source>
</evidence>
<dbReference type="InterPro" id="IPR036259">
    <property type="entry name" value="MFS_trans_sf"/>
</dbReference>
<evidence type="ECO:0000259" key="7">
    <source>
        <dbReference type="PROSITE" id="PS50850"/>
    </source>
</evidence>
<reference evidence="8 10" key="1">
    <citation type="submission" date="2017-06" db="EMBL/GenBank/DDBJ databases">
        <title>Complete genome of Francisella adeliensis.</title>
        <authorList>
            <person name="Vallesi A."/>
            <person name="Sjodin A."/>
        </authorList>
    </citation>
    <scope>NUCLEOTIDE SEQUENCE [LARGE SCALE GENOMIC DNA]</scope>
    <source>
        <strain evidence="8 10">FDC440</strain>
    </source>
</reference>
<dbReference type="InterPro" id="IPR011701">
    <property type="entry name" value="MFS"/>
</dbReference>
<dbReference type="KEGG" id="fad:CDH04_09435"/>
<dbReference type="PROSITE" id="PS50850">
    <property type="entry name" value="MFS"/>
    <property type="match status" value="1"/>
</dbReference>
<dbReference type="Pfam" id="PF07690">
    <property type="entry name" value="MFS_1"/>
    <property type="match status" value="1"/>
</dbReference>
<evidence type="ECO:0000313" key="11">
    <source>
        <dbReference type="Proteomes" id="UP000681131"/>
    </source>
</evidence>
<feature type="transmembrane region" description="Helical" evidence="6">
    <location>
        <begin position="7"/>
        <end position="27"/>
    </location>
</feature>
<protein>
    <submittedName>
        <fullName evidence="8 9">MFS transporter</fullName>
    </submittedName>
</protein>
<evidence type="ECO:0000313" key="9">
    <source>
        <dbReference type="EMBL" id="QIW12847.1"/>
    </source>
</evidence>
<feature type="transmembrane region" description="Helical" evidence="6">
    <location>
        <begin position="100"/>
        <end position="121"/>
    </location>
</feature>
<dbReference type="GO" id="GO:0005886">
    <property type="term" value="C:plasma membrane"/>
    <property type="evidence" value="ECO:0007669"/>
    <property type="project" value="TreeGrafter"/>
</dbReference>
<feature type="transmembrane region" description="Helical" evidence="6">
    <location>
        <begin position="213"/>
        <end position="231"/>
    </location>
</feature>
<dbReference type="OrthoDB" id="9814303at2"/>
<feature type="transmembrane region" description="Helical" evidence="6">
    <location>
        <begin position="133"/>
        <end position="151"/>
    </location>
</feature>
<organism evidence="8 10">
    <name type="scientific">Francisella adeliensis</name>
    <dbReference type="NCBI Taxonomy" id="2007306"/>
    <lineage>
        <taxon>Bacteria</taxon>
        <taxon>Pseudomonadati</taxon>
        <taxon>Pseudomonadota</taxon>
        <taxon>Gammaproteobacteria</taxon>
        <taxon>Thiotrichales</taxon>
        <taxon>Francisellaceae</taxon>
        <taxon>Francisella</taxon>
    </lineage>
</organism>
<feature type="transmembrane region" description="Helical" evidence="6">
    <location>
        <begin position="278"/>
        <end position="301"/>
    </location>
</feature>
<feature type="transmembrane region" description="Helical" evidence="6">
    <location>
        <begin position="243"/>
        <end position="266"/>
    </location>
</feature>
<keyword evidence="5 6" id="KW-0472">Membrane</keyword>
<proteinExistence type="predicted"/>
<feature type="transmembrane region" description="Helical" evidence="6">
    <location>
        <begin position="369"/>
        <end position="393"/>
    </location>
</feature>
<comment type="subcellular location">
    <subcellularLocation>
        <location evidence="1">Membrane</location>
        <topology evidence="1">Multi-pass membrane protein</topology>
    </subcellularLocation>
</comment>
<evidence type="ECO:0000256" key="6">
    <source>
        <dbReference type="SAM" id="Phobius"/>
    </source>
</evidence>
<dbReference type="EMBL" id="CP043424">
    <property type="protein sequence ID" value="QIW12847.1"/>
    <property type="molecule type" value="Genomic_DNA"/>
</dbReference>
<dbReference type="Proteomes" id="UP000251120">
    <property type="component" value="Chromosome"/>
</dbReference>
<name>A0A2Z4Y1N4_9GAMM</name>
<feature type="domain" description="Major facilitator superfamily (MFS) profile" evidence="7">
    <location>
        <begin position="5"/>
        <end position="398"/>
    </location>
</feature>
<evidence type="ECO:0000256" key="4">
    <source>
        <dbReference type="ARBA" id="ARBA00022989"/>
    </source>
</evidence>
<feature type="transmembrane region" description="Helical" evidence="6">
    <location>
        <begin position="39"/>
        <end position="59"/>
    </location>
</feature>
<dbReference type="PANTHER" id="PTHR23502">
    <property type="entry name" value="MAJOR FACILITATOR SUPERFAMILY"/>
    <property type="match status" value="1"/>
</dbReference>
<keyword evidence="3 6" id="KW-0812">Transmembrane</keyword>
<feature type="transmembrane region" description="Helical" evidence="6">
    <location>
        <begin position="340"/>
        <end position="363"/>
    </location>
</feature>
<keyword evidence="4 6" id="KW-1133">Transmembrane helix</keyword>
<keyword evidence="11" id="KW-1185">Reference proteome</keyword>
<keyword evidence="2" id="KW-0813">Transport</keyword>
<evidence type="ECO:0000256" key="1">
    <source>
        <dbReference type="ARBA" id="ARBA00004141"/>
    </source>
</evidence>